<keyword evidence="5" id="KW-1185">Reference proteome</keyword>
<keyword evidence="2" id="KW-0732">Signal</keyword>
<accession>A0ABW2BY76</accession>
<dbReference type="Pfam" id="PF01497">
    <property type="entry name" value="Peripla_BP_2"/>
    <property type="match status" value="1"/>
</dbReference>
<comment type="caution">
    <text evidence="4">The sequence shown here is derived from an EMBL/GenBank/DDBJ whole genome shotgun (WGS) entry which is preliminary data.</text>
</comment>
<dbReference type="Gene3D" id="3.40.50.1980">
    <property type="entry name" value="Nitrogenase molybdenum iron protein domain"/>
    <property type="match status" value="2"/>
</dbReference>
<feature type="signal peptide" evidence="2">
    <location>
        <begin position="1"/>
        <end position="23"/>
    </location>
</feature>
<evidence type="ECO:0000259" key="3">
    <source>
        <dbReference type="PROSITE" id="PS50983"/>
    </source>
</evidence>
<dbReference type="Proteomes" id="UP001596337">
    <property type="component" value="Unassembled WGS sequence"/>
</dbReference>
<gene>
    <name evidence="4" type="ORF">ACFQGD_06630</name>
</gene>
<dbReference type="InterPro" id="IPR050902">
    <property type="entry name" value="ABC_Transporter_SBP"/>
</dbReference>
<organism evidence="4 5">
    <name type="scientific">Haloechinothrix salitolerans</name>
    <dbReference type="NCBI Taxonomy" id="926830"/>
    <lineage>
        <taxon>Bacteria</taxon>
        <taxon>Bacillati</taxon>
        <taxon>Actinomycetota</taxon>
        <taxon>Actinomycetes</taxon>
        <taxon>Pseudonocardiales</taxon>
        <taxon>Pseudonocardiaceae</taxon>
        <taxon>Haloechinothrix</taxon>
    </lineage>
</organism>
<feature type="domain" description="Fe/B12 periplasmic-binding" evidence="3">
    <location>
        <begin position="50"/>
        <end position="327"/>
    </location>
</feature>
<dbReference type="SUPFAM" id="SSF53807">
    <property type="entry name" value="Helical backbone' metal receptor"/>
    <property type="match status" value="1"/>
</dbReference>
<dbReference type="EMBL" id="JBHSXX010000001">
    <property type="protein sequence ID" value="MFC6866819.1"/>
    <property type="molecule type" value="Genomic_DNA"/>
</dbReference>
<comment type="similarity">
    <text evidence="1">Belongs to the bacterial solute-binding protein 8 family.</text>
</comment>
<dbReference type="PANTHER" id="PTHR30535">
    <property type="entry name" value="VITAMIN B12-BINDING PROTEIN"/>
    <property type="match status" value="1"/>
</dbReference>
<dbReference type="CDD" id="cd01148">
    <property type="entry name" value="TroA_a"/>
    <property type="match status" value="1"/>
</dbReference>
<dbReference type="PROSITE" id="PS50983">
    <property type="entry name" value="FE_B12_PBP"/>
    <property type="match status" value="1"/>
</dbReference>
<dbReference type="PANTHER" id="PTHR30535:SF7">
    <property type="entry name" value="IRON(III) DICITRATE-BINDING PROTEIN"/>
    <property type="match status" value="1"/>
</dbReference>
<protein>
    <submittedName>
        <fullName evidence="4">ABC transporter substrate-binding protein</fullName>
    </submittedName>
</protein>
<evidence type="ECO:0000313" key="5">
    <source>
        <dbReference type="Proteomes" id="UP001596337"/>
    </source>
</evidence>
<feature type="chain" id="PRO_5047068780" evidence="2">
    <location>
        <begin position="24"/>
        <end position="333"/>
    </location>
</feature>
<evidence type="ECO:0000313" key="4">
    <source>
        <dbReference type="EMBL" id="MFC6866819.1"/>
    </source>
</evidence>
<dbReference type="InterPro" id="IPR002491">
    <property type="entry name" value="ABC_transptr_periplasmic_BD"/>
</dbReference>
<evidence type="ECO:0000256" key="1">
    <source>
        <dbReference type="ARBA" id="ARBA00008814"/>
    </source>
</evidence>
<dbReference type="RefSeq" id="WP_345405867.1">
    <property type="nucleotide sequence ID" value="NZ_BAABLA010000121.1"/>
</dbReference>
<dbReference type="PROSITE" id="PS51257">
    <property type="entry name" value="PROKAR_LIPOPROTEIN"/>
    <property type="match status" value="1"/>
</dbReference>
<reference evidence="5" key="1">
    <citation type="journal article" date="2019" name="Int. J. Syst. Evol. Microbiol.">
        <title>The Global Catalogue of Microorganisms (GCM) 10K type strain sequencing project: providing services to taxonomists for standard genome sequencing and annotation.</title>
        <authorList>
            <consortium name="The Broad Institute Genomics Platform"/>
            <consortium name="The Broad Institute Genome Sequencing Center for Infectious Disease"/>
            <person name="Wu L."/>
            <person name="Ma J."/>
        </authorList>
    </citation>
    <scope>NUCLEOTIDE SEQUENCE [LARGE SCALE GENOMIC DNA]</scope>
    <source>
        <strain evidence="5">KCTC 32255</strain>
    </source>
</reference>
<name>A0ABW2BY76_9PSEU</name>
<evidence type="ECO:0000256" key="2">
    <source>
        <dbReference type="SAM" id="SignalP"/>
    </source>
</evidence>
<proteinExistence type="inferred from homology"/>
<sequence>MRPARILAPALAAAAVLSACSTAESDTASGGDVTVTNCGQEVSFPSPAERLFVNDGNMISMVLALGAQEQVAAVSSVQRDRPVLREHYGDSVDELNDVAKTYPSRETVLAQRPDVVVAGWNYGYDETKKLTPASLGQHGIDAYVLTESCRQGAGSARGIVDPWTALRTDLRNLGAITGREDRADEVVADIDERLNALEAAPQAEEPPTIFLFDSGDKTIFSSGNLGAPQAIITAGGGRNALDDLKDTWTEVSWERLASAEPDAILFVDYPPQTFEDKVRILKEHAATKDLEAVREERFLNLPYALWTSGPLNIDAAEQVRAALEGWDLVPEAS</sequence>